<proteinExistence type="predicted"/>
<evidence type="ECO:0000313" key="3">
    <source>
        <dbReference type="Proteomes" id="UP001595773"/>
    </source>
</evidence>
<keyword evidence="1" id="KW-0472">Membrane</keyword>
<dbReference type="RefSeq" id="WP_230066781.1">
    <property type="nucleotide sequence ID" value="NZ_BAABLL010000008.1"/>
</dbReference>
<feature type="transmembrane region" description="Helical" evidence="1">
    <location>
        <begin position="51"/>
        <end position="70"/>
    </location>
</feature>
<comment type="caution">
    <text evidence="2">The sequence shown here is derived from an EMBL/GenBank/DDBJ whole genome shotgun (WGS) entry which is preliminary data.</text>
</comment>
<feature type="transmembrane region" description="Helical" evidence="1">
    <location>
        <begin position="82"/>
        <end position="103"/>
    </location>
</feature>
<keyword evidence="3" id="KW-1185">Reference proteome</keyword>
<gene>
    <name evidence="2" type="ORF">ACFOW9_12490</name>
</gene>
<keyword evidence="1" id="KW-0812">Transmembrane</keyword>
<dbReference type="EMBL" id="JBHSCQ010000020">
    <property type="protein sequence ID" value="MFC4266420.1"/>
    <property type="molecule type" value="Genomic_DNA"/>
</dbReference>
<feature type="transmembrane region" description="Helical" evidence="1">
    <location>
        <begin position="168"/>
        <end position="191"/>
    </location>
</feature>
<sequence length="201" mass="21384">MSETVMPSNINAAVNGTSSFRLWQPVLFRSMVTLLFGIVTVFWGAPDVLGLCLHFGWYFLVIAAGQYWFVRRLALPQQDVRRLVLLAAAALMAVSGVVIFVAINTALAAWLGGAALVALGAAELFAALHNRNVTAKKSALRSDWLISGILGVGTGLLLPFFVNAGPHALLGVSGGGALMVGALWLLSSLTLRHDARTRKDT</sequence>
<protein>
    <recommendedName>
        <fullName evidence="4">Integral membrane protein</fullName>
    </recommendedName>
</protein>
<evidence type="ECO:0000313" key="2">
    <source>
        <dbReference type="EMBL" id="MFC4266420.1"/>
    </source>
</evidence>
<name>A0ABV8R1S4_9MICC</name>
<feature type="transmembrane region" description="Helical" evidence="1">
    <location>
        <begin position="140"/>
        <end position="162"/>
    </location>
</feature>
<dbReference type="Proteomes" id="UP001595773">
    <property type="component" value="Unassembled WGS sequence"/>
</dbReference>
<feature type="transmembrane region" description="Helical" evidence="1">
    <location>
        <begin position="26"/>
        <end position="45"/>
    </location>
</feature>
<keyword evidence="1" id="KW-1133">Transmembrane helix</keyword>
<accession>A0ABV8R1S4</accession>
<evidence type="ECO:0008006" key="4">
    <source>
        <dbReference type="Google" id="ProtNLM"/>
    </source>
</evidence>
<evidence type="ECO:0000256" key="1">
    <source>
        <dbReference type="SAM" id="Phobius"/>
    </source>
</evidence>
<organism evidence="2 3">
    <name type="scientific">Arthrobacter cryoconiti</name>
    <dbReference type="NCBI Taxonomy" id="748907"/>
    <lineage>
        <taxon>Bacteria</taxon>
        <taxon>Bacillati</taxon>
        <taxon>Actinomycetota</taxon>
        <taxon>Actinomycetes</taxon>
        <taxon>Micrococcales</taxon>
        <taxon>Micrococcaceae</taxon>
        <taxon>Arthrobacter</taxon>
    </lineage>
</organism>
<feature type="transmembrane region" description="Helical" evidence="1">
    <location>
        <begin position="109"/>
        <end position="128"/>
    </location>
</feature>
<reference evidence="3" key="1">
    <citation type="journal article" date="2019" name="Int. J. Syst. Evol. Microbiol.">
        <title>The Global Catalogue of Microorganisms (GCM) 10K type strain sequencing project: providing services to taxonomists for standard genome sequencing and annotation.</title>
        <authorList>
            <consortium name="The Broad Institute Genomics Platform"/>
            <consortium name="The Broad Institute Genome Sequencing Center for Infectious Disease"/>
            <person name="Wu L."/>
            <person name="Ma J."/>
        </authorList>
    </citation>
    <scope>NUCLEOTIDE SEQUENCE [LARGE SCALE GENOMIC DNA]</scope>
    <source>
        <strain evidence="3">CGMCC 1.10698</strain>
    </source>
</reference>